<feature type="domain" description="Reverse transcriptase Ty1/copia-type" evidence="1">
    <location>
        <begin position="1"/>
        <end position="50"/>
    </location>
</feature>
<name>A0AAQ3SQX1_PASNO</name>
<dbReference type="EMBL" id="CP144746">
    <property type="protein sequence ID" value="WVZ58790.1"/>
    <property type="molecule type" value="Genomic_DNA"/>
</dbReference>
<dbReference type="Pfam" id="PF07727">
    <property type="entry name" value="RVT_2"/>
    <property type="match status" value="1"/>
</dbReference>
<proteinExistence type="predicted"/>
<evidence type="ECO:0000313" key="3">
    <source>
        <dbReference type="Proteomes" id="UP001341281"/>
    </source>
</evidence>
<dbReference type="InterPro" id="IPR013103">
    <property type="entry name" value="RVT_2"/>
</dbReference>
<protein>
    <recommendedName>
        <fullName evidence="1">Reverse transcriptase Ty1/copia-type domain-containing protein</fullName>
    </recommendedName>
</protein>
<dbReference type="PANTHER" id="PTHR11439:SF467">
    <property type="entry name" value="INTEGRASE CATALYTIC DOMAIN-CONTAINING PROTEIN"/>
    <property type="match status" value="1"/>
</dbReference>
<evidence type="ECO:0000259" key="1">
    <source>
        <dbReference type="Pfam" id="PF07727"/>
    </source>
</evidence>
<dbReference type="PANTHER" id="PTHR11439">
    <property type="entry name" value="GAG-POL-RELATED RETROTRANSPOSON"/>
    <property type="match status" value="1"/>
</dbReference>
<gene>
    <name evidence="2" type="ORF">U9M48_009020</name>
</gene>
<dbReference type="CDD" id="cd09272">
    <property type="entry name" value="RNase_HI_RT_Ty1"/>
    <property type="match status" value="1"/>
</dbReference>
<keyword evidence="3" id="KW-1185">Reference proteome</keyword>
<accession>A0AAQ3SQX1</accession>
<dbReference type="AlphaFoldDB" id="A0AAQ3SQX1"/>
<reference evidence="2 3" key="1">
    <citation type="submission" date="2024-02" db="EMBL/GenBank/DDBJ databases">
        <title>High-quality chromosome-scale genome assembly of Pensacola bahiagrass (Paspalum notatum Flugge var. saurae).</title>
        <authorList>
            <person name="Vega J.M."/>
            <person name="Podio M."/>
            <person name="Orjuela J."/>
            <person name="Siena L.A."/>
            <person name="Pessino S.C."/>
            <person name="Combes M.C."/>
            <person name="Mariac C."/>
            <person name="Albertini E."/>
            <person name="Pupilli F."/>
            <person name="Ortiz J.P.A."/>
            <person name="Leblanc O."/>
        </authorList>
    </citation>
    <scope>NUCLEOTIDE SEQUENCE [LARGE SCALE GENOMIC DNA]</scope>
    <source>
        <strain evidence="2">R1</strain>
        <tissue evidence="2">Leaf</tissue>
    </source>
</reference>
<evidence type="ECO:0000313" key="2">
    <source>
        <dbReference type="EMBL" id="WVZ58790.1"/>
    </source>
</evidence>
<organism evidence="2 3">
    <name type="scientific">Paspalum notatum var. saurae</name>
    <dbReference type="NCBI Taxonomy" id="547442"/>
    <lineage>
        <taxon>Eukaryota</taxon>
        <taxon>Viridiplantae</taxon>
        <taxon>Streptophyta</taxon>
        <taxon>Embryophyta</taxon>
        <taxon>Tracheophyta</taxon>
        <taxon>Spermatophyta</taxon>
        <taxon>Magnoliopsida</taxon>
        <taxon>Liliopsida</taxon>
        <taxon>Poales</taxon>
        <taxon>Poaceae</taxon>
        <taxon>PACMAD clade</taxon>
        <taxon>Panicoideae</taxon>
        <taxon>Andropogonodae</taxon>
        <taxon>Paspaleae</taxon>
        <taxon>Paspalinae</taxon>
        <taxon>Paspalum</taxon>
    </lineage>
</organism>
<dbReference type="Proteomes" id="UP001341281">
    <property type="component" value="Chromosome 02"/>
</dbReference>
<sequence length="186" mass="21116">MDVKTAFLNGVLNENVFMAQPKGFVVEGKENMDCHLKKSIYGLKQASRYLVSKRMMRTIAFMQSSEMEETNRYILGLSQKTYIEKVLKGMRLEALCMHKCAHDLAFTTGMLGRYQSNPERAHWIVAKKFVGYADADWVGCKDTKKSTSRYVFTLTRGVVSWKNCKQSIVASSTMYAEIIACFEATG</sequence>